<protein>
    <submittedName>
        <fullName evidence="2">Acyl-CoA synthetase</fullName>
    </submittedName>
</protein>
<sequence>MLNDSAAGLIPNENWQPACFKQLEKLINSGNLTQRPVGYLNAGQTVTTATILKSVEGFAEKLSNRVNTQGWAIYCDDSVHFIIALLAALKTRLAIVIIPNKQTATFNDLISQNYTLLTDVSLATGNDHHIPVVLEALSDPKEILDLSKQQLFSVSCQQPLFFYTSGTTGKPKLIAKQFGQLIDEVAVLNGLWRENTSQAVFISTVSHQHIYGFLFKILWPLTIGSPIFSPLVSYPEELLAISRQFERVVWIASPALLKRLPDAIDSPVESLAMVVSSGGKLDYQVARQIVDGLQQLPVEILGSTETGGVAWRQQSQENSAWTPLPRCAVSKDCETGCLQVSSPFISSDHSHFVMGDMIELQKDGQFYLKERADRIVKIEEKRLSLAQLEAVLQQCKEVSQVAAVGLQTGARAKVGVAIVLTTAGQEKLHKLGKRSLNLHFTQLLSNHFERTLLPKKWRYVNQLPENSQGKMSVSALTALFEKQ</sequence>
<evidence type="ECO:0000313" key="2">
    <source>
        <dbReference type="EMBL" id="NYZ65358.1"/>
    </source>
</evidence>
<dbReference type="InterPro" id="IPR042099">
    <property type="entry name" value="ANL_N_sf"/>
</dbReference>
<dbReference type="Gene3D" id="3.30.300.30">
    <property type="match status" value="1"/>
</dbReference>
<keyword evidence="3" id="KW-1185">Reference proteome</keyword>
<dbReference type="Proteomes" id="UP000569732">
    <property type="component" value="Unassembled WGS sequence"/>
</dbReference>
<dbReference type="PANTHER" id="PTHR45398:SF1">
    <property type="entry name" value="ENZYME, PUTATIVE (JCVI)-RELATED"/>
    <property type="match status" value="1"/>
</dbReference>
<dbReference type="PANTHER" id="PTHR45398">
    <property type="match status" value="1"/>
</dbReference>
<dbReference type="Pfam" id="PF00501">
    <property type="entry name" value="AMP-binding"/>
    <property type="match status" value="1"/>
</dbReference>
<evidence type="ECO:0000259" key="1">
    <source>
        <dbReference type="Pfam" id="PF00501"/>
    </source>
</evidence>
<accession>A0A853I3R0</accession>
<feature type="domain" description="AMP-dependent synthetase/ligase" evidence="1">
    <location>
        <begin position="161"/>
        <end position="326"/>
    </location>
</feature>
<dbReference type="SUPFAM" id="SSF56801">
    <property type="entry name" value="Acetyl-CoA synthetase-like"/>
    <property type="match status" value="1"/>
</dbReference>
<dbReference type="AlphaFoldDB" id="A0A853I3R0"/>
<organism evidence="2 3">
    <name type="scientific">Spartinivicinus marinus</name>
    <dbReference type="NCBI Taxonomy" id="2994442"/>
    <lineage>
        <taxon>Bacteria</taxon>
        <taxon>Pseudomonadati</taxon>
        <taxon>Pseudomonadota</taxon>
        <taxon>Gammaproteobacteria</taxon>
        <taxon>Oceanospirillales</taxon>
        <taxon>Zooshikellaceae</taxon>
        <taxon>Spartinivicinus</taxon>
    </lineage>
</organism>
<dbReference type="Gene3D" id="3.40.50.12780">
    <property type="entry name" value="N-terminal domain of ligase-like"/>
    <property type="match status" value="1"/>
</dbReference>
<name>A0A853I3R0_9GAMM</name>
<dbReference type="InterPro" id="IPR000873">
    <property type="entry name" value="AMP-dep_synth/lig_dom"/>
</dbReference>
<evidence type="ECO:0000313" key="3">
    <source>
        <dbReference type="Proteomes" id="UP000569732"/>
    </source>
</evidence>
<reference evidence="2 3" key="1">
    <citation type="submission" date="2020-07" db="EMBL/GenBank/DDBJ databases">
        <title>Endozoicomonas sp. nov., isolated from sediment.</title>
        <authorList>
            <person name="Gu T."/>
        </authorList>
    </citation>
    <scope>NUCLEOTIDE SEQUENCE [LARGE SCALE GENOMIC DNA]</scope>
    <source>
        <strain evidence="2 3">SM1973</strain>
    </source>
</reference>
<comment type="caution">
    <text evidence="2">The sequence shown here is derived from an EMBL/GenBank/DDBJ whole genome shotgun (WGS) entry which is preliminary data.</text>
</comment>
<proteinExistence type="predicted"/>
<gene>
    <name evidence="2" type="ORF">H0A36_05000</name>
</gene>
<dbReference type="InterPro" id="IPR045851">
    <property type="entry name" value="AMP-bd_C_sf"/>
</dbReference>
<dbReference type="EMBL" id="JACCKB010000004">
    <property type="protein sequence ID" value="NYZ65358.1"/>
    <property type="molecule type" value="Genomic_DNA"/>
</dbReference>
<dbReference type="RefSeq" id="WP_180567388.1">
    <property type="nucleotide sequence ID" value="NZ_JACCKB010000004.1"/>
</dbReference>